<dbReference type="Proteomes" id="UP000470246">
    <property type="component" value="Unassembled WGS sequence"/>
</dbReference>
<accession>A0A7K3W4U1</accession>
<dbReference type="AlphaFoldDB" id="A0A7K3W4U1"/>
<protein>
    <submittedName>
        <fullName evidence="2">Uncharacterized protein</fullName>
    </submittedName>
</protein>
<keyword evidence="3" id="KW-1185">Reference proteome</keyword>
<feature type="region of interest" description="Disordered" evidence="1">
    <location>
        <begin position="127"/>
        <end position="157"/>
    </location>
</feature>
<feature type="compositionally biased region" description="Basic and acidic residues" evidence="1">
    <location>
        <begin position="128"/>
        <end position="142"/>
    </location>
</feature>
<organism evidence="2 3">
    <name type="scientific">Geodermatophilus sabuli</name>
    <dbReference type="NCBI Taxonomy" id="1564158"/>
    <lineage>
        <taxon>Bacteria</taxon>
        <taxon>Bacillati</taxon>
        <taxon>Actinomycetota</taxon>
        <taxon>Actinomycetes</taxon>
        <taxon>Geodermatophilales</taxon>
        <taxon>Geodermatophilaceae</taxon>
        <taxon>Geodermatophilus</taxon>
    </lineage>
</organism>
<evidence type="ECO:0000313" key="3">
    <source>
        <dbReference type="Proteomes" id="UP000470246"/>
    </source>
</evidence>
<name>A0A7K3W4U1_9ACTN</name>
<dbReference type="EMBL" id="JAAGWF010000020">
    <property type="protein sequence ID" value="NEK59690.1"/>
    <property type="molecule type" value="Genomic_DNA"/>
</dbReference>
<feature type="non-terminal residue" evidence="2">
    <location>
        <position position="1"/>
    </location>
</feature>
<reference evidence="2 3" key="1">
    <citation type="submission" date="2020-02" db="EMBL/GenBank/DDBJ databases">
        <title>Geodermatophilus sabuli CPCC 205279 I12A-02694.</title>
        <authorList>
            <person name="Jiang Z."/>
        </authorList>
    </citation>
    <scope>NUCLEOTIDE SEQUENCE [LARGE SCALE GENOMIC DNA]</scope>
    <source>
        <strain evidence="2 3">I12A-02694</strain>
    </source>
</reference>
<gene>
    <name evidence="2" type="ORF">GCU56_17675</name>
</gene>
<evidence type="ECO:0000256" key="1">
    <source>
        <dbReference type="SAM" id="MobiDB-lite"/>
    </source>
</evidence>
<proteinExistence type="predicted"/>
<comment type="caution">
    <text evidence="2">The sequence shown here is derived from an EMBL/GenBank/DDBJ whole genome shotgun (WGS) entry which is preliminary data.</text>
</comment>
<sequence>AAESTIARSDGAITAAESTIARSDGAVAAAEGVLGRTAPLVETYEGPLLALAPAVRRLAASLDPAEVDAMITFIDRLPQLMTHLDEDVLPVLGSLGNVGADVHDLLDTMQDLRQVVKGFPGSRLFRRRGAEEIAENEQRESDGDPSLDGQEPERTGS</sequence>
<evidence type="ECO:0000313" key="2">
    <source>
        <dbReference type="EMBL" id="NEK59690.1"/>
    </source>
</evidence>